<feature type="transmembrane region" description="Helical" evidence="8">
    <location>
        <begin position="376"/>
        <end position="394"/>
    </location>
</feature>
<evidence type="ECO:0000256" key="4">
    <source>
        <dbReference type="ARBA" id="ARBA00022679"/>
    </source>
</evidence>
<keyword evidence="6 8" id="KW-1133">Transmembrane helix</keyword>
<evidence type="ECO:0000259" key="9">
    <source>
        <dbReference type="Pfam" id="PF13231"/>
    </source>
</evidence>
<comment type="subcellular location">
    <subcellularLocation>
        <location evidence="1">Cell membrane</location>
        <topology evidence="1">Multi-pass membrane protein</topology>
    </subcellularLocation>
</comment>
<feature type="transmembrane region" description="Helical" evidence="8">
    <location>
        <begin position="150"/>
        <end position="168"/>
    </location>
</feature>
<sequence>MINRQSVLAKYFPPIWLRFLIITLLILGIFFRFAYLDRKVYSHDEAYTSLRISGYTKTEFVQQVFNGRVFAVGDIQKYQQPNSEKGLINTINSLAVEDAQHPPLYYVMVRLWMQFFGNSVATTRSLSAIISLIAFPIIYWLCLELFHSPITAWISVAFLTVSPFHVLYAQEAREFGLWMVTTLLGSATLLRAIRLGSKQLWGIYAVTVALGLYTFLFSGLLAIAHGIYVFAIERFRFTKTVKAYLIATSVGFLAFVPWILTVINSLSEIERTTASAQTRQSVSALASGWIANISCLFADFWRYEPFFPDLNLPVLRWGRFLIPLLLILVIYSFLFLYRQAGTRIWLFVFILSGIPALALILPDLIIGGKVSLRPRYVIPCYVGIQLAVAYLLAAQIISSKLIARKLCQLVMVVVISAGVLSCVVSSQAETWWNKSSHANPQIARIINKANDPLLISSNYSLNIGDLMSLIHLLDHKVQMQLLTEPTMPNIPDRFSELFLYNPSKKFRSELEKKYKLVDVFQYSRLWRLEQKKS</sequence>
<gene>
    <name evidence="10" type="ORF">H6G95_31775</name>
</gene>
<evidence type="ECO:0000256" key="1">
    <source>
        <dbReference type="ARBA" id="ARBA00004651"/>
    </source>
</evidence>
<dbReference type="PANTHER" id="PTHR33908">
    <property type="entry name" value="MANNOSYLTRANSFERASE YKCB-RELATED"/>
    <property type="match status" value="1"/>
</dbReference>
<proteinExistence type="predicted"/>
<dbReference type="InterPro" id="IPR050297">
    <property type="entry name" value="LipidA_mod_glycosyltrf_83"/>
</dbReference>
<dbReference type="Proteomes" id="UP000604661">
    <property type="component" value="Unassembled WGS sequence"/>
</dbReference>
<evidence type="ECO:0000313" key="11">
    <source>
        <dbReference type="Proteomes" id="UP000604661"/>
    </source>
</evidence>
<evidence type="ECO:0000313" key="10">
    <source>
        <dbReference type="EMBL" id="MBD2565080.1"/>
    </source>
</evidence>
<dbReference type="RefSeq" id="WP_190899973.1">
    <property type="nucleotide sequence ID" value="NZ_JACJTE010000068.1"/>
</dbReference>
<feature type="transmembrane region" description="Helical" evidence="8">
    <location>
        <begin position="175"/>
        <end position="195"/>
    </location>
</feature>
<evidence type="ECO:0000256" key="6">
    <source>
        <dbReference type="ARBA" id="ARBA00022989"/>
    </source>
</evidence>
<dbReference type="PANTHER" id="PTHR33908:SF11">
    <property type="entry name" value="MEMBRANE PROTEIN"/>
    <property type="match status" value="1"/>
</dbReference>
<keyword evidence="5 8" id="KW-0812">Transmembrane</keyword>
<dbReference type="EMBL" id="JACJTE010000068">
    <property type="protein sequence ID" value="MBD2565080.1"/>
    <property type="molecule type" value="Genomic_DNA"/>
</dbReference>
<feature type="domain" description="Glycosyltransferase RgtA/B/C/D-like" evidence="9">
    <location>
        <begin position="100"/>
        <end position="259"/>
    </location>
</feature>
<feature type="transmembrane region" description="Helical" evidence="8">
    <location>
        <begin position="201"/>
        <end position="231"/>
    </location>
</feature>
<organism evidence="10 11">
    <name type="scientific">Nostoc linckia FACHB-391</name>
    <dbReference type="NCBI Taxonomy" id="2692906"/>
    <lineage>
        <taxon>Bacteria</taxon>
        <taxon>Bacillati</taxon>
        <taxon>Cyanobacteriota</taxon>
        <taxon>Cyanophyceae</taxon>
        <taxon>Nostocales</taxon>
        <taxon>Nostocaceae</taxon>
        <taxon>Nostoc</taxon>
    </lineage>
</organism>
<reference evidence="10 11" key="1">
    <citation type="journal article" date="2020" name="ISME J.">
        <title>Comparative genomics reveals insights into cyanobacterial evolution and habitat adaptation.</title>
        <authorList>
            <person name="Chen M.Y."/>
            <person name="Teng W.K."/>
            <person name="Zhao L."/>
            <person name="Hu C.X."/>
            <person name="Zhou Y.K."/>
            <person name="Han B.P."/>
            <person name="Song L.R."/>
            <person name="Shu W.S."/>
        </authorList>
    </citation>
    <scope>NUCLEOTIDE SEQUENCE [LARGE SCALE GENOMIC DNA]</scope>
    <source>
        <strain evidence="10 11">FACHB-391</strain>
    </source>
</reference>
<evidence type="ECO:0000256" key="2">
    <source>
        <dbReference type="ARBA" id="ARBA00022475"/>
    </source>
</evidence>
<keyword evidence="3" id="KW-0328">Glycosyltransferase</keyword>
<feature type="transmembrane region" description="Helical" evidence="8">
    <location>
        <begin position="15"/>
        <end position="35"/>
    </location>
</feature>
<name>A0ABR8F5G2_NOSLI</name>
<keyword evidence="7 8" id="KW-0472">Membrane</keyword>
<accession>A0ABR8F5G2</accession>
<evidence type="ECO:0000256" key="5">
    <source>
        <dbReference type="ARBA" id="ARBA00022692"/>
    </source>
</evidence>
<evidence type="ECO:0000256" key="7">
    <source>
        <dbReference type="ARBA" id="ARBA00023136"/>
    </source>
</evidence>
<dbReference type="Pfam" id="PF13231">
    <property type="entry name" value="PMT_2"/>
    <property type="match status" value="1"/>
</dbReference>
<keyword evidence="4" id="KW-0808">Transferase</keyword>
<evidence type="ECO:0000256" key="8">
    <source>
        <dbReference type="SAM" id="Phobius"/>
    </source>
</evidence>
<comment type="caution">
    <text evidence="10">The sequence shown here is derived from an EMBL/GenBank/DDBJ whole genome shotgun (WGS) entry which is preliminary data.</text>
</comment>
<protein>
    <submittedName>
        <fullName evidence="10">Glycosyltransferase family 39 protein</fullName>
    </submittedName>
</protein>
<evidence type="ECO:0000256" key="3">
    <source>
        <dbReference type="ARBA" id="ARBA00022676"/>
    </source>
</evidence>
<feature type="transmembrane region" description="Helical" evidence="8">
    <location>
        <begin position="317"/>
        <end position="337"/>
    </location>
</feature>
<dbReference type="InterPro" id="IPR038731">
    <property type="entry name" value="RgtA/B/C-like"/>
</dbReference>
<feature type="transmembrane region" description="Helical" evidence="8">
    <location>
        <begin position="344"/>
        <end position="364"/>
    </location>
</feature>
<feature type="transmembrane region" description="Helical" evidence="8">
    <location>
        <begin position="243"/>
        <end position="263"/>
    </location>
</feature>
<keyword evidence="11" id="KW-1185">Reference proteome</keyword>
<keyword evidence="2" id="KW-1003">Cell membrane</keyword>
<feature type="transmembrane region" description="Helical" evidence="8">
    <location>
        <begin position="115"/>
        <end position="138"/>
    </location>
</feature>